<dbReference type="CDD" id="cd19534">
    <property type="entry name" value="E_NRPS"/>
    <property type="match status" value="1"/>
</dbReference>
<reference evidence="8" key="1">
    <citation type="journal article" date="2024" name="Syst. Appl. Microbiol.">
        <title>First single-strain enrichments of Electrothrix cable bacteria, description of E. aestuarii sp. nov. and E. rattekaaiensis sp. nov., and proposal of a cable bacteria taxonomy following the rules of the SeqCode.</title>
        <authorList>
            <person name="Plum-Jensen L.E."/>
            <person name="Schramm A."/>
            <person name="Marshall I.P.G."/>
        </authorList>
    </citation>
    <scope>NUCLEOTIDE SEQUENCE</scope>
    <source>
        <strain evidence="8">Rat1</strain>
    </source>
</reference>
<dbReference type="GO" id="GO:0005737">
    <property type="term" value="C:cytoplasm"/>
    <property type="evidence" value="ECO:0007669"/>
    <property type="project" value="TreeGrafter"/>
</dbReference>
<dbReference type="SUPFAM" id="SSF53335">
    <property type="entry name" value="S-adenosyl-L-methionine-dependent methyltransferases"/>
    <property type="match status" value="2"/>
</dbReference>
<dbReference type="FunFam" id="3.30.559.10:FF:000012">
    <property type="entry name" value="Non-ribosomal peptide synthetase"/>
    <property type="match status" value="1"/>
</dbReference>
<dbReference type="Gene3D" id="3.30.559.30">
    <property type="entry name" value="Nonribosomal peptide synthetase, condensation domain"/>
    <property type="match status" value="4"/>
</dbReference>
<dbReference type="Gene3D" id="3.40.50.150">
    <property type="entry name" value="Vaccinia Virus protein VP39"/>
    <property type="match status" value="2"/>
</dbReference>
<dbReference type="CDD" id="cd05930">
    <property type="entry name" value="A_NRPS"/>
    <property type="match status" value="1"/>
</dbReference>
<dbReference type="SMART" id="SM00823">
    <property type="entry name" value="PKS_PP"/>
    <property type="match status" value="3"/>
</dbReference>
<dbReference type="Pfam" id="PF13193">
    <property type="entry name" value="AMP-binding_C"/>
    <property type="match status" value="2"/>
</dbReference>
<dbReference type="Gene3D" id="2.30.38.10">
    <property type="entry name" value="Luciferase, Domain 3"/>
    <property type="match status" value="2"/>
</dbReference>
<dbReference type="FunFam" id="3.40.50.12780:FF:000012">
    <property type="entry name" value="Non-ribosomal peptide synthetase"/>
    <property type="match status" value="4"/>
</dbReference>
<dbReference type="GO" id="GO:0043041">
    <property type="term" value="P:amino acid activation for nonribosomal peptide biosynthetic process"/>
    <property type="evidence" value="ECO:0007669"/>
    <property type="project" value="TreeGrafter"/>
</dbReference>
<dbReference type="PANTHER" id="PTHR45527">
    <property type="entry name" value="NONRIBOSOMAL PEPTIDE SYNTHETASE"/>
    <property type="match status" value="1"/>
</dbReference>
<dbReference type="Pfam" id="PF00550">
    <property type="entry name" value="PP-binding"/>
    <property type="match status" value="3"/>
</dbReference>
<organism evidence="8">
    <name type="scientific">Candidatus Electrothrix aestuarii</name>
    <dbReference type="NCBI Taxonomy" id="3062594"/>
    <lineage>
        <taxon>Bacteria</taxon>
        <taxon>Pseudomonadati</taxon>
        <taxon>Thermodesulfobacteriota</taxon>
        <taxon>Desulfobulbia</taxon>
        <taxon>Desulfobulbales</taxon>
        <taxon>Desulfobulbaceae</taxon>
        <taxon>Candidatus Electrothrix</taxon>
    </lineage>
</organism>
<evidence type="ECO:0000256" key="4">
    <source>
        <dbReference type="ARBA" id="ARBA00022553"/>
    </source>
</evidence>
<reference evidence="8" key="2">
    <citation type="submission" date="2024-06" db="EMBL/GenBank/DDBJ databases">
        <authorList>
            <person name="Plum-Jensen L.E."/>
            <person name="Schramm A."/>
            <person name="Marshall I.P.G."/>
        </authorList>
    </citation>
    <scope>NUCLEOTIDE SEQUENCE</scope>
    <source>
        <strain evidence="8">Rat1</strain>
    </source>
</reference>
<dbReference type="Gene3D" id="3.30.300.30">
    <property type="match status" value="5"/>
</dbReference>
<keyword evidence="3" id="KW-0596">Phosphopantetheine</keyword>
<gene>
    <name evidence="8" type="ORF">Q3M24_04935</name>
</gene>
<dbReference type="FunFam" id="3.30.559.30:FF:000001">
    <property type="entry name" value="Non-ribosomal peptide synthetase"/>
    <property type="match status" value="1"/>
</dbReference>
<dbReference type="InterPro" id="IPR020845">
    <property type="entry name" value="AMP-binding_CS"/>
</dbReference>
<comment type="cofactor">
    <cofactor evidence="1">
        <name>pantetheine 4'-phosphate</name>
        <dbReference type="ChEBI" id="CHEBI:47942"/>
    </cofactor>
</comment>
<dbReference type="InterPro" id="IPR045851">
    <property type="entry name" value="AMP-bd_C_sf"/>
</dbReference>
<dbReference type="GO" id="GO:0003824">
    <property type="term" value="F:catalytic activity"/>
    <property type="evidence" value="ECO:0007669"/>
    <property type="project" value="InterPro"/>
</dbReference>
<evidence type="ECO:0000256" key="5">
    <source>
        <dbReference type="ARBA" id="ARBA00022737"/>
    </source>
</evidence>
<dbReference type="KEGG" id="eaj:Q3M24_04935"/>
<dbReference type="FunFam" id="3.40.50.980:FF:000001">
    <property type="entry name" value="Non-ribosomal peptide synthetase"/>
    <property type="match status" value="4"/>
</dbReference>
<dbReference type="Gene3D" id="3.40.50.12780">
    <property type="entry name" value="N-terminal domain of ligase-like"/>
    <property type="match status" value="2"/>
</dbReference>
<dbReference type="SUPFAM" id="SSF52777">
    <property type="entry name" value="CoA-dependent acyltransferases"/>
    <property type="match status" value="8"/>
</dbReference>
<dbReference type="InterPro" id="IPR010060">
    <property type="entry name" value="NRPS_synth"/>
</dbReference>
<sequence>MGVNNYFKENRADQSDGQAGMQQLPPFSRPDTVEMQTTLFPSHTLISLFEQQVDETPDNIALIFADQQLTYQDVDAKANQLAHALSEEISGAIAGTCPPVAVILERSPEMIIAVLAVLKAGRAYVPIDPGYPDERIQHILESTEADAVFTHSLLRDRFVAENTQENRRIFCVDSLSLSTFSSERIFKYRDADELAYIIFTSGSTGRPKGVMISHRGAVNTIEDINHRFSVTAQDRVFALSSLSFDLSVYDIFGILGKGGAVVIPEPEYDKDPAYWAEMIRQHQITLWNTVPALMGLLTDYIERQSDTAAIPASLRLVMMSGDWIPLNLPARISALWPNTRIISLGGATEASIWSIWYPVEHIGPSWKSIPYGRALRHQAVLVLDEHMEECPPAVPGQLYIGGIGLALGYWKDEERTAAAFITHPATGERLYNTGDLGAYLPDGNIEFLGREDSQVKIRGFRVELGEIESALSRHPLVGEAVVKIFGTGDNKTLAAYYTEQAPENTGESKEQESTVLVEQWQQVFDETYSHHAVSPLTDTKFNTIGWNSSYTGEPISAAEMKEWLDGTISRILSLSPRRVLEIGCGTGMLLFRVLPHCEHYTGVDLSEEALRYIEQQVRDPEAAAKVTLIQSAADRFEKNIEPVHADTIIINSVIQYFPSINYLMTVLEKAMSVAAPGGTIFIGDIRNFQLFELFHTSIQFACSEGELSQIELKQRIAQAMQREKELLIDPDFFPALQHAFPRITSVSIYLKDGDIQNEMNRFRYDVTLHLDEESTEAAATDGWRDWQAEEFSLEKIHQLLLQTEEDSLALTNIPNARLSLERIVHHSLAHPEGTVAELRRRTDVSLADSGVEPEDLRKAAQGSAYTCHLLYNDRYTYTVVFQRHGASFPAAASEVPLPQTWSVYANIPYLDETAGRSFASELRNFARKTLPDYMIPSHFIGMESMPLTANGKIDRKALPEPQAGAREGERPRTPEEELLAELWAGLLKCEFVSRDDNFFEQGGNSLLAMQLVSRIRESFQVELAMRMIFNHPCLKDLAAAVETAAGAVCLPPISVQPESKENPLSFAQQRLWFLDQLEGKDNPAYNIPIALSIQGELDVSLLEQSLKLMVERHAGLRTCFLVHDGIPCTVVKPVEQMYTLDMHDLRDKSGQDQEEEVVRMADAHAAAPFDLENGPVFTTSCLLLAEQRSVLLLNMHHIVSDGWSMALFLRDWQETYTALCRNETSALPELNIAYTDYAIWQRDWLQGEILEQQAAYWKEQLSGAPELIDLPTDRPRPSRRNYKGGQYIRPFPAGLSLSLAELSREQGVTLFMTLMSAFNILLSRYSGQDDICVGSPIAGRTHSQTEDLIGFFVNTLVLRTQFSQLGKEGEEPDFTDLLHAVRRTCLSAYAHQDVPFEMLVEQLQPARSMSHSPLFQVMFVLQNNEVPDLVLPGVEIDFLETGNSAAKFDLNLSVEGKEDQLLCRWEYAADIFDRETIVRAAEHFEMLLEGIVENPRQPLRSLSMITEAERLQLIQWNETSAELPDSTLLDLFERQVAAGPDSIALIHQEEQLTYQQLDAQANQLAQCLLAMDPESSEGQLVAVALERSSLMVITVLAVLKAGAAYVPIDPNYPAERIQRIMEGSNAGCLITHQQVLDSLDLPEKLRTLTAEQFDLAGFSADKPVIATLPDDLAYIIFTSGSTGLPKGVAISHRGAVNTILDINRRFKVTAQDRILALSSLSFDLSVYDIFGMLTSGGTIVVPEPEHDRDPAYWAALMRRHNITLWNSVPALMGLLTDYLSFRPDAAPHALRLVMMSGDWIPLTLPERIRNFCSKAEVISLGGATEASIWSIWYPIEQVEPTWRSIPYGRPLDNQTFHVLDSGLAPCPVPVPGELYIGGIGLAQEYWRDEEKTTAAFITHPETGERLYRTGDLGRWLPDGNIEFLGRADFQVKIRGFRIELGEIEAVLARHPSAREAVVTVCGSGDSQFLAAYVTVDSDFASEQLTAELAAAVRAALPDYMVPSHFCLLDELPLSSNGKINRKALPEPEISAVGTGTGPVGPEEELLAALWDGLLNCGKVSREDSFFELGGNSLLAMQLVSRIRESFQIELPVRTIFEYPQLKTLTEALHAASGAVEQLPLITVQPEEARKTLSFAQQRLWFLEQFEENGTAAYNMPFAFELTGNLDVAVLEKSLYWLRQRHASLRTIFITEDGQPQAQVCQNDVSFIQRIELGHLDGEKLEQEIIARIHRNTITPFDLTHGPLFRVELLQASPERTILLLNMHHIISDGWSLGILIHDLQHAYAAFINAEEPSLSPLSLEYADYAVWLRNWLQGEVLQRQVKYWRQQLEGIPELLDLPTDKVRPARQSYRGTHYSHLLSPETSQGIADLSKHEGTTVFITLLAAFSILLSRYSRQNDICVGSPIANRTHRRTEDLVGFFVNTLVLRTQLEPEQSFTELLRTVRQTCLAAYAHQDIPFEMLVEELQPTRSLSHSPLFQVMLAVQEEVPPLELPGMEFAPCPFDYPVAKFDLTLSVEQKQGQLHCEWEYATDIFTEESIIRMSEHFTGLLNAIIEKPNHAINRLSLLTEVDRIKITAWNDTSSNYPNYPQDKTLVDLFEIQVQQNPKNTAVVYDGNIFTYQKINAEANRLALHLIEQGVSTNTLVGICAERSPEMLVAILAVFKAGGAYLPLSPDYPVERLRFMLEDSGAEIVLTQRHLQTTLSAKTMIDLESKGDWDQGALSQFSADNPVRCNKAGDLAYVIYTSGSTGKPKGVCVDHFAVAQHCFSMQQYFQFDNKDNVLQFSSVNFDVSIEQIFSTLLAGASLIVLKDNLVNPSILVEYLEKNQVSVADIPPAYWQQIIHLNDIELNTLRLLILGGEALSVSLAQQTRRQFSELTCINAYGPTEAVITATVYSLPEQVLAKNCLSVPIGVPTNGREIYILDAADQIQPIGVAGELCIAGERLALGYLNRPELTEKQFYEIELFGKNQRVYKTGDLARWLPDGNLEYLGRIDQQVQLRGFRIELGEIETIITQHESVKEAVVVLYEQKEKKLLAAYLTLDQAEKYPMLSAWLKTQLPDYMVPVTFTILDKLPLTSNGKIDRDALPAPELQANNELYESPRNIIEQQLIDIWSSLLVRDNIGIHDNFFELGGDSILSIQVVARAHQKGLQLTARDLFEYQTIAGLANIVTIGAKKDTEQGLVQGTVALTPIQQWFFSQDFPEYSHFNQSVLLEVPMDLNPDALHQAFKAVLLHHDALRLRFVKEDNHLQWQQYFSSYTTNAPFVIEEVSESLNFEEEIYERTQYYQKHLDITEGPVTYLVLFNYADCKRLFWCVHHLVVDGVSWRILQEDLHSAYIQVLNNQPDPELPLKTSSFKKWSEELQQYLSSAALNKELSYWQNLSFISLPIDDPSGDNSLEYQKDVHVKLSAEQTDALLREVPVAYNTRINDILLTALILALHDWTGTTQSLIDLEGHGRPHLFENLDLSRTVGWFTNICSVELRLPAEAKASDDLGAIIKAIKEQLRVTPHEGIGYSLLADLKNETLPKGDILFNYLGQFDQGIDADLFQPASEKCGNDMSLKGQRDHLIDINGAVILNQLRLTFSYSSECYKEGTIQALVQNYTIYLQKIITHCQKGKQGVTASDFPLVSLAQPTLDRLYCKYKIEDIYPLSPMQQGLLYHALYESETGVYFEQLQLTLTNLAPDEFKAAWQLQLERHAIFRSVFVTEQDQTLQVVLSHALMDWKMHDWREYSEEEQQKKLDQLLQSERAKGFDLAQAPLIRFDLIRLNELRYVFIQHSHHIITDGWSTPITFSEVRDSYLAFKRGQVPQLPRLRPYRDYIAWLQQQENTAVWDYWQHRLADFQSPTSLPILEHEIEQPDYQEVIYEIDSADTKQIQHVGRRQRVTLNTFVQAAWGILLSRYNQESDICFGVSVSGRNVPLSDIEQMTGVFINTLPLRIHINPEMLVKDYLQKVQNQHQNDNHHAHIALFDIQNCSEVQNGISLFDTLLAFENYPLGDAFEQIDDAYHVEDIGAFEYTNYPVTIIIIPGKTLGFRIIYDSTRVNQDQISRLWGHFKKLINALAGHPDQMIGRLTMLTQAELRQLEAWNNSTSAPITESTLIELVEQQVQYAPDNVALIYEEEVFTYQQVNQSANQLANYLLACNLSKKPLVAVVLERSPQMIISVLAVLKAGGTYIPIASDYPAERIQRTLEASGAECLITHQHIEDKLSHNENITVIDPHALEHCTYSTQNIGLDLHSDDTAYIIFTSGSTGTPKGVAITNRSVINTLEDINERFEVTEQDRILALSSLNFDLSVYDIFGLFIAGGALVIPPSQSTGEPDFWAKAIRQHQVTIWNSVPALMQMYTDYIESLPEYSPENLRLVLMSGDWIPLNLPDRIRTMIPKADIMSLGGATEASIWSILYPIESINPKWGSIPYGRPLRNQSFYVLDETLSPCPVQVPGHLYIGGIGLAQGYWRDEEKTQASFITHPRTGERLYRTGDLGRYLNDGNIEFLGRDDFQVKIHGFRIELGDIEAAVRRHPQVKEATVIAHNEEDDKRLIAYFVPQSEEETDGAADDLQIDMWQQTFNDIYGSVDDESDTGEFNIVGWNSSYTALPIASDEMRVWLDDTVEKICLLAPKRVLEIGCGTGMILFRVAPRCQQYTGLDLSQQAIDMIQQQINQREWAAKVTLQQGEADNFKGIEDGSVDTVIINSVVQYFPAIDYLVNVLEKATAAVAHGGSIFIGDVRNFNLLESFHTSVQLYRAESSLPVTTLHQRIQQAVRQEEELLVAPEFFQAIQQSIPRIKQAQILLKAGETRNEMNCFRYDVILNLDEEESQPVTVWMDWQEQGVSLSQIEQLLHENQSSIIAIKNIQNARLSMEKHIIDQLQTGRTEGKVEKLRASFELTDQGIEPDQFHQLAEGTNFTCTISYDGTYQYAVVFRQKETSGNEHMRKPKEA</sequence>
<dbReference type="InterPro" id="IPR009081">
    <property type="entry name" value="PP-bd_ACP"/>
</dbReference>
<dbReference type="CDD" id="cd02440">
    <property type="entry name" value="AdoMet_MTases"/>
    <property type="match status" value="2"/>
</dbReference>
<dbReference type="InterPro" id="IPR013217">
    <property type="entry name" value="Methyltransf_12"/>
</dbReference>
<dbReference type="FunFam" id="1.10.1200.10:FF:000005">
    <property type="entry name" value="Nonribosomal peptide synthetase 1"/>
    <property type="match status" value="3"/>
</dbReference>
<dbReference type="PROSITE" id="PS50075">
    <property type="entry name" value="CARRIER"/>
    <property type="match status" value="3"/>
</dbReference>
<dbReference type="PROSITE" id="PS00012">
    <property type="entry name" value="PHOSPHOPANTETHEINE"/>
    <property type="match status" value="2"/>
</dbReference>
<keyword evidence="5" id="KW-0677">Repeat</keyword>
<evidence type="ECO:0000256" key="3">
    <source>
        <dbReference type="ARBA" id="ARBA00022450"/>
    </source>
</evidence>
<dbReference type="CDD" id="cd19543">
    <property type="entry name" value="DCL_NRPS"/>
    <property type="match status" value="1"/>
</dbReference>
<dbReference type="InterPro" id="IPR042099">
    <property type="entry name" value="ANL_N_sf"/>
</dbReference>
<dbReference type="SUPFAM" id="SSF56801">
    <property type="entry name" value="Acetyl-CoA synthetase-like"/>
    <property type="match status" value="4"/>
</dbReference>
<comment type="similarity">
    <text evidence="2">Belongs to the ATP-dependent AMP-binding enzyme family.</text>
</comment>
<dbReference type="InterPro" id="IPR025110">
    <property type="entry name" value="AMP-bd_C"/>
</dbReference>
<dbReference type="NCBIfam" id="TIGR01720">
    <property type="entry name" value="NRPS-para261"/>
    <property type="match status" value="1"/>
</dbReference>
<dbReference type="InterPro" id="IPR006162">
    <property type="entry name" value="Ppantetheine_attach_site"/>
</dbReference>
<dbReference type="CDD" id="cd12114">
    <property type="entry name" value="A_NRPS_TlmIV_like"/>
    <property type="match status" value="3"/>
</dbReference>
<dbReference type="Gene3D" id="3.40.50.980">
    <property type="match status" value="4"/>
</dbReference>
<dbReference type="InterPro" id="IPR001242">
    <property type="entry name" value="Condensation_dom"/>
</dbReference>
<feature type="domain" description="Carrier" evidence="7">
    <location>
        <begin position="3098"/>
        <end position="3172"/>
    </location>
</feature>
<dbReference type="InterPro" id="IPR023213">
    <property type="entry name" value="CAT-like_dom_sf"/>
</dbReference>
<evidence type="ECO:0000256" key="6">
    <source>
        <dbReference type="SAM" id="MobiDB-lite"/>
    </source>
</evidence>
<dbReference type="GO" id="GO:0031177">
    <property type="term" value="F:phosphopantetheine binding"/>
    <property type="evidence" value="ECO:0007669"/>
    <property type="project" value="InterPro"/>
</dbReference>
<protein>
    <submittedName>
        <fullName evidence="8">Amino acid adenylation domain-containing protein</fullName>
    </submittedName>
</protein>
<dbReference type="NCBIfam" id="NF003417">
    <property type="entry name" value="PRK04813.1"/>
    <property type="match status" value="5"/>
</dbReference>
<evidence type="ECO:0000313" key="8">
    <source>
        <dbReference type="EMBL" id="XCN74104.1"/>
    </source>
</evidence>
<dbReference type="Pfam" id="PF08242">
    <property type="entry name" value="Methyltransf_12"/>
    <property type="match status" value="2"/>
</dbReference>
<dbReference type="Gene3D" id="1.10.1200.10">
    <property type="entry name" value="ACP-like"/>
    <property type="match status" value="3"/>
</dbReference>
<dbReference type="InterPro" id="IPR000873">
    <property type="entry name" value="AMP-dep_synth/lig_dom"/>
</dbReference>
<feature type="domain" description="Carrier" evidence="7">
    <location>
        <begin position="970"/>
        <end position="1045"/>
    </location>
</feature>
<dbReference type="GO" id="GO:0009403">
    <property type="term" value="P:toxin biosynthetic process"/>
    <property type="evidence" value="ECO:0007669"/>
    <property type="project" value="UniProtKB-ARBA"/>
</dbReference>
<accession>A0AAU8LYY4</accession>
<name>A0AAU8LYY4_9BACT</name>
<proteinExistence type="inferred from homology"/>
<dbReference type="InterPro" id="IPR020806">
    <property type="entry name" value="PKS_PP-bd"/>
</dbReference>
<evidence type="ECO:0000256" key="1">
    <source>
        <dbReference type="ARBA" id="ARBA00001957"/>
    </source>
</evidence>
<dbReference type="EMBL" id="CP159373">
    <property type="protein sequence ID" value="XCN74104.1"/>
    <property type="molecule type" value="Genomic_DNA"/>
</dbReference>
<feature type="region of interest" description="Disordered" evidence="6">
    <location>
        <begin position="1"/>
        <end position="22"/>
    </location>
</feature>
<dbReference type="InterPro" id="IPR010071">
    <property type="entry name" value="AA_adenyl_dom"/>
</dbReference>
<dbReference type="Pfam" id="PF00501">
    <property type="entry name" value="AMP-binding"/>
    <property type="match status" value="4"/>
</dbReference>
<dbReference type="PROSITE" id="PS00455">
    <property type="entry name" value="AMP_BINDING"/>
    <property type="match status" value="4"/>
</dbReference>
<dbReference type="Gene3D" id="3.30.559.10">
    <property type="entry name" value="Chloramphenicol acetyltransferase-like domain"/>
    <property type="match status" value="4"/>
</dbReference>
<dbReference type="InterPro" id="IPR029063">
    <property type="entry name" value="SAM-dependent_MTases_sf"/>
</dbReference>
<evidence type="ECO:0000256" key="2">
    <source>
        <dbReference type="ARBA" id="ARBA00006432"/>
    </source>
</evidence>
<evidence type="ECO:0000259" key="7">
    <source>
        <dbReference type="PROSITE" id="PS50075"/>
    </source>
</evidence>
<dbReference type="NCBIfam" id="TIGR01733">
    <property type="entry name" value="AA-adenyl-dom"/>
    <property type="match status" value="4"/>
</dbReference>
<feature type="domain" description="Carrier" evidence="7">
    <location>
        <begin position="2037"/>
        <end position="2112"/>
    </location>
</feature>
<dbReference type="FunFam" id="3.30.300.30:FF:000010">
    <property type="entry name" value="Enterobactin synthetase component F"/>
    <property type="match status" value="1"/>
</dbReference>
<keyword evidence="4" id="KW-0597">Phosphoprotein</keyword>
<dbReference type="Pfam" id="PF00668">
    <property type="entry name" value="Condensation"/>
    <property type="match status" value="4"/>
</dbReference>
<dbReference type="InterPro" id="IPR036736">
    <property type="entry name" value="ACP-like_sf"/>
</dbReference>
<dbReference type="SUPFAM" id="SSF47336">
    <property type="entry name" value="ACP-like"/>
    <property type="match status" value="3"/>
</dbReference>
<dbReference type="CDD" id="cd19531">
    <property type="entry name" value="LCL_NRPS-like"/>
    <property type="match status" value="2"/>
</dbReference>
<dbReference type="PANTHER" id="PTHR45527:SF1">
    <property type="entry name" value="FATTY ACID SYNTHASE"/>
    <property type="match status" value="1"/>
</dbReference>